<sequence>MKIQVQALSGKRGSASTKKQGKRQGRTAVRASKNKPAATRKGKMTTNRRRPRAAAARKQRRTAAGAYNQSFDQAYNEGYNAGFAKGFEDGHLLAYEGQP</sequence>
<keyword evidence="3" id="KW-1185">Reference proteome</keyword>
<protein>
    <submittedName>
        <fullName evidence="2">Uncharacterized protein</fullName>
    </submittedName>
</protein>
<proteinExistence type="predicted"/>
<organism evidence="2 3">
    <name type="scientific">Paenibacillus plantiphilus</name>
    <dbReference type="NCBI Taxonomy" id="2905650"/>
    <lineage>
        <taxon>Bacteria</taxon>
        <taxon>Bacillati</taxon>
        <taxon>Bacillota</taxon>
        <taxon>Bacilli</taxon>
        <taxon>Bacillales</taxon>
        <taxon>Paenibacillaceae</taxon>
        <taxon>Paenibacillus</taxon>
    </lineage>
</organism>
<name>A0ABN8GGF5_9BACL</name>
<gene>
    <name evidence="2" type="ORF">PAECIP111893_02463</name>
</gene>
<feature type="compositionally biased region" description="Basic residues" evidence="1">
    <location>
        <begin position="38"/>
        <end position="61"/>
    </location>
</feature>
<evidence type="ECO:0000313" key="2">
    <source>
        <dbReference type="EMBL" id="CAH1206203.1"/>
    </source>
</evidence>
<feature type="region of interest" description="Disordered" evidence="1">
    <location>
        <begin position="1"/>
        <end position="64"/>
    </location>
</feature>
<dbReference type="RefSeq" id="WP_236342628.1">
    <property type="nucleotide sequence ID" value="NZ_CAKMMF010000012.1"/>
</dbReference>
<comment type="caution">
    <text evidence="2">The sequence shown here is derived from an EMBL/GenBank/DDBJ whole genome shotgun (WGS) entry which is preliminary data.</text>
</comment>
<evidence type="ECO:0000313" key="3">
    <source>
        <dbReference type="Proteomes" id="UP000838686"/>
    </source>
</evidence>
<dbReference type="Proteomes" id="UP000838686">
    <property type="component" value="Unassembled WGS sequence"/>
</dbReference>
<evidence type="ECO:0000256" key="1">
    <source>
        <dbReference type="SAM" id="MobiDB-lite"/>
    </source>
</evidence>
<reference evidence="2" key="1">
    <citation type="submission" date="2022-01" db="EMBL/GenBank/DDBJ databases">
        <authorList>
            <person name="Criscuolo A."/>
        </authorList>
    </citation>
    <scope>NUCLEOTIDE SEQUENCE</scope>
    <source>
        <strain evidence="2">CIP111893</strain>
    </source>
</reference>
<dbReference type="EMBL" id="CAKMMF010000012">
    <property type="protein sequence ID" value="CAH1206203.1"/>
    <property type="molecule type" value="Genomic_DNA"/>
</dbReference>
<accession>A0ABN8GGF5</accession>